<proteinExistence type="predicted"/>
<organism evidence="1">
    <name type="scientific">hydrocarbon metagenome</name>
    <dbReference type="NCBI Taxonomy" id="938273"/>
    <lineage>
        <taxon>unclassified sequences</taxon>
        <taxon>metagenomes</taxon>
        <taxon>ecological metagenomes</taxon>
    </lineage>
</organism>
<dbReference type="InterPro" id="IPR027396">
    <property type="entry name" value="DsrEFH-like"/>
</dbReference>
<dbReference type="InterPro" id="IPR003787">
    <property type="entry name" value="Sulphur_relay_DsrE/F-like"/>
</dbReference>
<evidence type="ECO:0000313" key="1">
    <source>
        <dbReference type="EMBL" id="KUG26731.1"/>
    </source>
</evidence>
<comment type="caution">
    <text evidence="1">The sequence shown here is derived from an EMBL/GenBank/DDBJ whole genome shotgun (WGS) entry which is preliminary data.</text>
</comment>
<dbReference type="SUPFAM" id="SSF75169">
    <property type="entry name" value="DsrEFH-like"/>
    <property type="match status" value="1"/>
</dbReference>
<sequence length="138" mass="15471">MKVLKTLLLLSLGLIFVTNEISAKDGFLVHLSSKDPHRVSMALSFALNMADDYDVFVFVDVEGVKAVLKDAESIRFKNFEATRTMIDKLLKAGVKIAVCQMCLEAMGHTQYDLISGLKLIDKKDFFNFTSGRIITIDY</sequence>
<reference evidence="1" key="1">
    <citation type="journal article" date="2015" name="Proc. Natl. Acad. Sci. U.S.A.">
        <title>Networks of energetic and metabolic interactions define dynamics in microbial communities.</title>
        <authorList>
            <person name="Embree M."/>
            <person name="Liu J.K."/>
            <person name="Al-Bassam M.M."/>
            <person name="Zengler K."/>
        </authorList>
    </citation>
    <scope>NUCLEOTIDE SEQUENCE</scope>
</reference>
<name>A0A0W8G0P6_9ZZZZ</name>
<accession>A0A0W8G0P6</accession>
<dbReference type="EMBL" id="LNQE01000415">
    <property type="protein sequence ID" value="KUG26731.1"/>
    <property type="molecule type" value="Genomic_DNA"/>
</dbReference>
<dbReference type="Pfam" id="PF02635">
    <property type="entry name" value="DsrE"/>
    <property type="match status" value="1"/>
</dbReference>
<protein>
    <submittedName>
        <fullName evidence="1">Uncharacterized protein</fullName>
    </submittedName>
</protein>
<gene>
    <name evidence="1" type="ORF">ASZ90_003429</name>
</gene>
<dbReference type="AlphaFoldDB" id="A0A0W8G0P6"/>
<dbReference type="Gene3D" id="3.40.1260.10">
    <property type="entry name" value="DsrEFH-like"/>
    <property type="match status" value="1"/>
</dbReference>